<dbReference type="GO" id="GO:0015344">
    <property type="term" value="F:siderophore uptake transmembrane transporter activity"/>
    <property type="evidence" value="ECO:0007669"/>
    <property type="project" value="TreeGrafter"/>
</dbReference>
<evidence type="ECO:0000256" key="2">
    <source>
        <dbReference type="ARBA" id="ARBA00022448"/>
    </source>
</evidence>
<dbReference type="Gene3D" id="2.40.170.20">
    <property type="entry name" value="TonB-dependent receptor, beta-barrel domain"/>
    <property type="match status" value="1"/>
</dbReference>
<reference evidence="9 10" key="1">
    <citation type="journal article" date="2012" name="J. Bacteriol.">
        <title>Genome Sequence of Pectin-Degrading Alishewanella aestuarii Strain B11T, Isolated from Tidal Flat Sediment.</title>
        <authorList>
            <person name="Jung J."/>
            <person name="Choi S."/>
            <person name="Chun J."/>
            <person name="Park W."/>
        </authorList>
    </citation>
    <scope>NUCLEOTIDE SEQUENCE [LARGE SCALE GENOMIC DNA]</scope>
    <source>
        <strain evidence="9 10">B11</strain>
    </source>
</reference>
<evidence type="ECO:0000256" key="1">
    <source>
        <dbReference type="ARBA" id="ARBA00004571"/>
    </source>
</evidence>
<dbReference type="AlphaFoldDB" id="J1YBQ1"/>
<dbReference type="PANTHER" id="PTHR30069">
    <property type="entry name" value="TONB-DEPENDENT OUTER MEMBRANE RECEPTOR"/>
    <property type="match status" value="1"/>
</dbReference>
<dbReference type="GO" id="GO:0044718">
    <property type="term" value="P:siderophore transmembrane transport"/>
    <property type="evidence" value="ECO:0007669"/>
    <property type="project" value="TreeGrafter"/>
</dbReference>
<feature type="domain" description="TonB-dependent transporter Oar-like beta-barrel" evidence="8">
    <location>
        <begin position="348"/>
        <end position="986"/>
    </location>
</feature>
<dbReference type="Gene3D" id="2.170.130.10">
    <property type="entry name" value="TonB-dependent receptor, plug domain"/>
    <property type="match status" value="1"/>
</dbReference>
<feature type="domain" description="TonB-dependent transporter Oar-like beta-barrel" evidence="8">
    <location>
        <begin position="234"/>
        <end position="298"/>
    </location>
</feature>
<feature type="signal peptide" evidence="7">
    <location>
        <begin position="1"/>
        <end position="22"/>
    </location>
</feature>
<dbReference type="PATRIC" id="fig|1197174.4.peg.1823"/>
<keyword evidence="3" id="KW-1134">Transmembrane beta strand</keyword>
<dbReference type="InterPro" id="IPR036942">
    <property type="entry name" value="Beta-barrel_TonB_sf"/>
</dbReference>
<dbReference type="SUPFAM" id="SSF49452">
    <property type="entry name" value="Starch-binding domain-like"/>
    <property type="match status" value="1"/>
</dbReference>
<keyword evidence="2" id="KW-0813">Transport</keyword>
<dbReference type="InterPro" id="IPR037066">
    <property type="entry name" value="Plug_dom_sf"/>
</dbReference>
<protein>
    <submittedName>
        <fullName evidence="9">OmpA family Oar-like outer membrane protein</fullName>
    </submittedName>
</protein>
<dbReference type="Pfam" id="PF25183">
    <property type="entry name" value="OMP_b-brl_4"/>
    <property type="match status" value="2"/>
</dbReference>
<dbReference type="GO" id="GO:0009279">
    <property type="term" value="C:cell outer membrane"/>
    <property type="evidence" value="ECO:0007669"/>
    <property type="project" value="UniProtKB-SubCell"/>
</dbReference>
<proteinExistence type="predicted"/>
<evidence type="ECO:0000256" key="3">
    <source>
        <dbReference type="ARBA" id="ARBA00022452"/>
    </source>
</evidence>
<evidence type="ECO:0000313" key="10">
    <source>
        <dbReference type="Proteomes" id="UP000012043"/>
    </source>
</evidence>
<keyword evidence="6" id="KW-0998">Cell outer membrane</keyword>
<dbReference type="InterPro" id="IPR057601">
    <property type="entry name" value="Oar-like_b-barrel"/>
</dbReference>
<sequence length="1063" mass="117095">MKIRHLAMAVTLALGVSNMAFADTSSAIRGNVVTATGEVAANARVEILHVPSGTRSVATTNQAGAFASSGLRVGGPYTITITSPQGTKVYNNIFISLGESFRINAELEAQQVERIAVTGTAILAGNTGSSSYFGAKDIENAPSFTRDIKDIVRNNPLAVLSSKDGELSVAGTNPRFNSISIDGIAQNDDFGLNANGYPTTRSPISLAAIEQVTIDVSPFKAKDSGFQGAKINAVTKSGTNELSGSVFYETQNDKMAGTPKDRGRDRPIVFDEYTYGATLGGAVVKDKLFFFASYEYFEADTVLEWGPIGAGASNDSRVTQAEYDAIRRIATQVYRVEPGVWDSSPVVDDKKFLLKLDWNINDDHRAAFTYQYTKGNRTANTSNNGDQLRLSSHWYNRIEELNNYAFKLYSDWTPDFSTQASVTYINNPTTQASFGDFGQVIVNLGDSRSVAIGSDISRHSNDLRKKSLIMALDADYLIGDHSVSFGYEFKQLDIFNLFLQRTKGQYTFSSINDFEARRANYFRYTNHVSLDANNAAAEFVRQEHSVYVHDEWAVNPDVTIDAGLRYEWLSSNDRPEFNTQSQARTGLSNTENLDGVGILLPRFGIKWDATDDLTLRGGFGRFSGGQPTVWVSNSYSNPGVGIGNLEIDPANNVNAALANALENISISEIPTVALDRVSNSTTFAGTNLVDPNFKLPSDWRFLVAADYRLDIPYFGDNVMWTTEFTYKKPKDSAFWVDASMLGKESGTTLDGGRFLYTLNQVGGRTTDIMLTNSDKEGRSKIFSTMLSKNWSNGLSMTTSYTHQDITDAHTSTSATAGSNYGFNTSINRNFADVGTSTFETKHRLVLNLGYEHEFFAGYKTNFNMFFERRSGKPITFFGRGFDLDGRSRPGTAPFDLISPGTTTSGGLLVYIPTANDPNVVFVDTFRDNGTLIKTAAQNRADFFRAVEAFGLDKYAGGYAPRASNKTPWVTTLDLSIRQEIPGFMDGHKGVVYMVVDNFLNLLDSTKGKVYGSDFGTFQLVDFTIDPATRQYQYGGARTDLNNFDKFYAEDSTWRIKVGVTYRF</sequence>
<keyword evidence="7" id="KW-0732">Signal</keyword>
<organism evidence="9 10">
    <name type="scientific">Alishewanella aestuarii B11</name>
    <dbReference type="NCBI Taxonomy" id="1197174"/>
    <lineage>
        <taxon>Bacteria</taxon>
        <taxon>Pseudomonadati</taxon>
        <taxon>Pseudomonadota</taxon>
        <taxon>Gammaproteobacteria</taxon>
        <taxon>Alteromonadales</taxon>
        <taxon>Alteromonadaceae</taxon>
        <taxon>Alishewanella</taxon>
    </lineage>
</organism>
<keyword evidence="5" id="KW-0472">Membrane</keyword>
<name>J1YBQ1_9ALTE</name>
<comment type="subcellular location">
    <subcellularLocation>
        <location evidence="1">Cell outer membrane</location>
        <topology evidence="1">Multi-pass membrane protein</topology>
    </subcellularLocation>
</comment>
<keyword evidence="4" id="KW-0812">Transmembrane</keyword>
<evidence type="ECO:0000313" key="9">
    <source>
        <dbReference type="EMBL" id="EJI85285.1"/>
    </source>
</evidence>
<dbReference type="GO" id="GO:0030246">
    <property type="term" value="F:carbohydrate binding"/>
    <property type="evidence" value="ECO:0007669"/>
    <property type="project" value="InterPro"/>
</dbReference>
<dbReference type="RefSeq" id="WP_008608637.1">
    <property type="nucleotide sequence ID" value="NZ_ALAB01000025.1"/>
</dbReference>
<accession>J1YBQ1</accession>
<feature type="chain" id="PRO_5003745704" evidence="7">
    <location>
        <begin position="23"/>
        <end position="1063"/>
    </location>
</feature>
<dbReference type="Pfam" id="PF13620">
    <property type="entry name" value="CarboxypepD_reg"/>
    <property type="match status" value="1"/>
</dbReference>
<evidence type="ECO:0000256" key="6">
    <source>
        <dbReference type="ARBA" id="ARBA00023237"/>
    </source>
</evidence>
<evidence type="ECO:0000259" key="8">
    <source>
        <dbReference type="Pfam" id="PF25183"/>
    </source>
</evidence>
<dbReference type="InterPro" id="IPR013784">
    <property type="entry name" value="Carb-bd-like_fold"/>
</dbReference>
<dbReference type="InterPro" id="IPR039426">
    <property type="entry name" value="TonB-dep_rcpt-like"/>
</dbReference>
<keyword evidence="10" id="KW-1185">Reference proteome</keyword>
<gene>
    <name evidence="9" type="ORF">AEST_18640</name>
</gene>
<evidence type="ECO:0000256" key="5">
    <source>
        <dbReference type="ARBA" id="ARBA00023136"/>
    </source>
</evidence>
<dbReference type="PANTHER" id="PTHR30069:SF46">
    <property type="entry name" value="OAR PROTEIN"/>
    <property type="match status" value="1"/>
</dbReference>
<dbReference type="EMBL" id="ALAB01000025">
    <property type="protein sequence ID" value="EJI85285.1"/>
    <property type="molecule type" value="Genomic_DNA"/>
</dbReference>
<comment type="caution">
    <text evidence="9">The sequence shown here is derived from an EMBL/GenBank/DDBJ whole genome shotgun (WGS) entry which is preliminary data.</text>
</comment>
<evidence type="ECO:0000256" key="4">
    <source>
        <dbReference type="ARBA" id="ARBA00022692"/>
    </source>
</evidence>
<dbReference type="SUPFAM" id="SSF56935">
    <property type="entry name" value="Porins"/>
    <property type="match status" value="1"/>
</dbReference>
<dbReference type="Proteomes" id="UP000012043">
    <property type="component" value="Unassembled WGS sequence"/>
</dbReference>
<evidence type="ECO:0000256" key="7">
    <source>
        <dbReference type="SAM" id="SignalP"/>
    </source>
</evidence>
<dbReference type="Gene3D" id="2.60.40.1120">
    <property type="entry name" value="Carboxypeptidase-like, regulatory domain"/>
    <property type="match status" value="1"/>
</dbReference>